<comment type="caution">
    <text evidence="1">The sequence shown here is derived from an EMBL/GenBank/DDBJ whole genome shotgun (WGS) entry which is preliminary data.</text>
</comment>
<proteinExistence type="predicted"/>
<dbReference type="AlphaFoldDB" id="A0A8S0U7I8"/>
<evidence type="ECO:0000313" key="2">
    <source>
        <dbReference type="Proteomes" id="UP000594638"/>
    </source>
</evidence>
<keyword evidence="2" id="KW-1185">Reference proteome</keyword>
<dbReference type="EMBL" id="CACTIH010007473">
    <property type="protein sequence ID" value="CAA3014218.1"/>
    <property type="molecule type" value="Genomic_DNA"/>
</dbReference>
<sequence>MQEFVMSVDVNVHPPIEFEQDDMSDVVTQTGVEFVTIVQIFHDKVLIKDNLAMYAIQNTFEFIVYKSDHHEY</sequence>
<accession>A0A8S0U7I8</accession>
<organism evidence="1 2">
    <name type="scientific">Olea europaea subsp. europaea</name>
    <dbReference type="NCBI Taxonomy" id="158383"/>
    <lineage>
        <taxon>Eukaryota</taxon>
        <taxon>Viridiplantae</taxon>
        <taxon>Streptophyta</taxon>
        <taxon>Embryophyta</taxon>
        <taxon>Tracheophyta</taxon>
        <taxon>Spermatophyta</taxon>
        <taxon>Magnoliopsida</taxon>
        <taxon>eudicotyledons</taxon>
        <taxon>Gunneridae</taxon>
        <taxon>Pentapetalae</taxon>
        <taxon>asterids</taxon>
        <taxon>lamiids</taxon>
        <taxon>Lamiales</taxon>
        <taxon>Oleaceae</taxon>
        <taxon>Oleeae</taxon>
        <taxon>Olea</taxon>
    </lineage>
</organism>
<feature type="non-terminal residue" evidence="1">
    <location>
        <position position="72"/>
    </location>
</feature>
<name>A0A8S0U7I8_OLEEU</name>
<dbReference type="Gramene" id="OE9A078816T1">
    <property type="protein sequence ID" value="OE9A078816C1"/>
    <property type="gene ID" value="OE9A078816"/>
</dbReference>
<reference evidence="1 2" key="1">
    <citation type="submission" date="2019-12" db="EMBL/GenBank/DDBJ databases">
        <authorList>
            <person name="Alioto T."/>
            <person name="Alioto T."/>
            <person name="Gomez Garrido J."/>
        </authorList>
    </citation>
    <scope>NUCLEOTIDE SEQUENCE [LARGE SCALE GENOMIC DNA]</scope>
</reference>
<gene>
    <name evidence="1" type="ORF">OLEA9_A078816</name>
</gene>
<protein>
    <submittedName>
        <fullName evidence="1">Uncharacterized protein</fullName>
    </submittedName>
</protein>
<dbReference type="Proteomes" id="UP000594638">
    <property type="component" value="Unassembled WGS sequence"/>
</dbReference>
<evidence type="ECO:0000313" key="1">
    <source>
        <dbReference type="EMBL" id="CAA3014218.1"/>
    </source>
</evidence>